<evidence type="ECO:0000313" key="9">
    <source>
        <dbReference type="Proteomes" id="UP000199412"/>
    </source>
</evidence>
<evidence type="ECO:0000256" key="6">
    <source>
        <dbReference type="SAM" id="MobiDB-lite"/>
    </source>
</evidence>
<evidence type="ECO:0000259" key="7">
    <source>
        <dbReference type="Pfam" id="PF00850"/>
    </source>
</evidence>
<dbReference type="InterPro" id="IPR000286">
    <property type="entry name" value="HDACs"/>
</dbReference>
<dbReference type="Pfam" id="PF00850">
    <property type="entry name" value="Hist_deacetyl"/>
    <property type="match status" value="1"/>
</dbReference>
<accession>A0A1G7D495</accession>
<keyword evidence="3" id="KW-0479">Metal-binding</keyword>
<evidence type="ECO:0000256" key="1">
    <source>
        <dbReference type="ARBA" id="ARBA00001947"/>
    </source>
</evidence>
<evidence type="ECO:0000256" key="4">
    <source>
        <dbReference type="ARBA" id="ARBA00022801"/>
    </source>
</evidence>
<sequence length="348" mass="36565">MRVFISPAQRGHAGDTFLVSGTPRPIPEQPERLNHFRRAVEALGLTPEAPADAGDGPLARVHTPEYLDFLRTAWTLWQSLPNASGDVRPNVSPDRPDAPYPRSPVGRAGYHLGDQACPILRDTWITARASAHCAVAAARAVADGAREAYAMCRPPGHHAGRERTGGFCYLNNTAIAAADLAAGGRRVAILDVDLHHGDGTQAIFYERLDVLTTSVHADPADFYPFFRGHAAERGAGPGLGYNINRPLPLGTGDAGYLAAVETALACIDAFAPDVLVVALGLDASVDDPFGGLTVTPDGFARLGALLGAFGRPTVLVQEGGYISPTLSDNLRAALSGFLDARPGGLTPA</sequence>
<proteinExistence type="inferred from homology"/>
<dbReference type="GO" id="GO:0046872">
    <property type="term" value="F:metal ion binding"/>
    <property type="evidence" value="ECO:0007669"/>
    <property type="project" value="UniProtKB-KW"/>
</dbReference>
<dbReference type="GO" id="GO:0004407">
    <property type="term" value="F:histone deacetylase activity"/>
    <property type="evidence" value="ECO:0007669"/>
    <property type="project" value="TreeGrafter"/>
</dbReference>
<feature type="domain" description="Histone deacetylase" evidence="7">
    <location>
        <begin position="27"/>
        <end position="335"/>
    </location>
</feature>
<dbReference type="RefSeq" id="WP_092785960.1">
    <property type="nucleotide sequence ID" value="NZ_FNAP01000007.1"/>
</dbReference>
<dbReference type="Proteomes" id="UP000199412">
    <property type="component" value="Unassembled WGS sequence"/>
</dbReference>
<dbReference type="EMBL" id="FNAP01000007">
    <property type="protein sequence ID" value="SDE46422.1"/>
    <property type="molecule type" value="Genomic_DNA"/>
</dbReference>
<keyword evidence="5" id="KW-0862">Zinc</keyword>
<dbReference type="PRINTS" id="PR01270">
    <property type="entry name" value="HDASUPER"/>
</dbReference>
<feature type="region of interest" description="Disordered" evidence="6">
    <location>
        <begin position="84"/>
        <end position="107"/>
    </location>
</feature>
<dbReference type="CDD" id="cd10001">
    <property type="entry name" value="HDAC_classII_APAH"/>
    <property type="match status" value="1"/>
</dbReference>
<dbReference type="AlphaFoldDB" id="A0A1G7D495"/>
<comment type="similarity">
    <text evidence="2">Belongs to the histone deacetylase family.</text>
</comment>
<dbReference type="InterPro" id="IPR023801">
    <property type="entry name" value="His_deacetylse_dom"/>
</dbReference>
<dbReference type="PANTHER" id="PTHR10625:SF17">
    <property type="entry name" value="HISTONE DEACETYLASE 8"/>
    <property type="match status" value="1"/>
</dbReference>
<dbReference type="GO" id="GO:0040029">
    <property type="term" value="P:epigenetic regulation of gene expression"/>
    <property type="evidence" value="ECO:0007669"/>
    <property type="project" value="TreeGrafter"/>
</dbReference>
<evidence type="ECO:0000256" key="3">
    <source>
        <dbReference type="ARBA" id="ARBA00022723"/>
    </source>
</evidence>
<evidence type="ECO:0000256" key="2">
    <source>
        <dbReference type="ARBA" id="ARBA00005947"/>
    </source>
</evidence>
<comment type="cofactor">
    <cofactor evidence="1">
        <name>Zn(2+)</name>
        <dbReference type="ChEBI" id="CHEBI:29105"/>
    </cofactor>
</comment>
<dbReference type="InterPro" id="IPR037138">
    <property type="entry name" value="His_deacetylse_dom_sf"/>
</dbReference>
<dbReference type="SUPFAM" id="SSF52768">
    <property type="entry name" value="Arginase/deacetylase"/>
    <property type="match status" value="1"/>
</dbReference>
<dbReference type="STRING" id="69960.SAMN05421720_10732"/>
<dbReference type="GO" id="GO:0016787">
    <property type="term" value="F:hydrolase activity"/>
    <property type="evidence" value="ECO:0007669"/>
    <property type="project" value="UniProtKB-KW"/>
</dbReference>
<keyword evidence="9" id="KW-1185">Reference proteome</keyword>
<reference evidence="8 9" key="1">
    <citation type="submission" date="2016-10" db="EMBL/GenBank/DDBJ databases">
        <authorList>
            <person name="de Groot N.N."/>
        </authorList>
    </citation>
    <scope>NUCLEOTIDE SEQUENCE [LARGE SCALE GENOMIC DNA]</scope>
    <source>
        <strain evidence="8 9">ATCC 700224</strain>
    </source>
</reference>
<protein>
    <submittedName>
        <fullName evidence="8">Acetoin utilization deacetylase AcuC</fullName>
    </submittedName>
</protein>
<evidence type="ECO:0000256" key="5">
    <source>
        <dbReference type="ARBA" id="ARBA00022833"/>
    </source>
</evidence>
<gene>
    <name evidence="8" type="ORF">SAMN05421720_10732</name>
</gene>
<keyword evidence="4" id="KW-0378">Hydrolase</keyword>
<dbReference type="InterPro" id="IPR023696">
    <property type="entry name" value="Ureohydrolase_dom_sf"/>
</dbReference>
<name>A0A1G7D495_9PROT</name>
<dbReference type="PANTHER" id="PTHR10625">
    <property type="entry name" value="HISTONE DEACETYLASE HDAC1-RELATED"/>
    <property type="match status" value="1"/>
</dbReference>
<dbReference type="Gene3D" id="3.40.800.20">
    <property type="entry name" value="Histone deacetylase domain"/>
    <property type="match status" value="1"/>
</dbReference>
<evidence type="ECO:0000313" key="8">
    <source>
        <dbReference type="EMBL" id="SDE46422.1"/>
    </source>
</evidence>
<organism evidence="8 9">
    <name type="scientific">Rhodospira trueperi</name>
    <dbReference type="NCBI Taxonomy" id="69960"/>
    <lineage>
        <taxon>Bacteria</taxon>
        <taxon>Pseudomonadati</taxon>
        <taxon>Pseudomonadota</taxon>
        <taxon>Alphaproteobacteria</taxon>
        <taxon>Rhodospirillales</taxon>
        <taxon>Rhodospirillaceae</taxon>
        <taxon>Rhodospira</taxon>
    </lineage>
</organism>
<dbReference type="OrthoDB" id="9808367at2"/>